<keyword evidence="3" id="KW-1185">Reference proteome</keyword>
<feature type="region of interest" description="Disordered" evidence="1">
    <location>
        <begin position="1"/>
        <end position="32"/>
    </location>
</feature>
<evidence type="ECO:0000313" key="3">
    <source>
        <dbReference type="Proteomes" id="UP000800094"/>
    </source>
</evidence>
<sequence>MNASPNSDSRRSPGGLPKAWKDEGKGMASPQLVSPATCKTLPLPRSHALPMHTPSSNDRRTNQILGQYCFSDHPISLPRNSASATIQLATQLWRTSIPLGDSVKLFLFRTLLNTTFRPPCLDCMPTMAEDHLTDAWPSSHFGMSSPHPEATTEYPHVPAQSNTEDSNFPRRDYVHLPYCISPFLCYLKSLSHPTRLTPSCISGLPRVIPPWQTARRKCPEQR</sequence>
<organism evidence="2 3">
    <name type="scientific">Trematosphaeria pertusa</name>
    <dbReference type="NCBI Taxonomy" id="390896"/>
    <lineage>
        <taxon>Eukaryota</taxon>
        <taxon>Fungi</taxon>
        <taxon>Dikarya</taxon>
        <taxon>Ascomycota</taxon>
        <taxon>Pezizomycotina</taxon>
        <taxon>Dothideomycetes</taxon>
        <taxon>Pleosporomycetidae</taxon>
        <taxon>Pleosporales</taxon>
        <taxon>Massarineae</taxon>
        <taxon>Trematosphaeriaceae</taxon>
        <taxon>Trematosphaeria</taxon>
    </lineage>
</organism>
<gene>
    <name evidence="2" type="ORF">BU26DRAFT_159344</name>
</gene>
<feature type="region of interest" description="Disordered" evidence="1">
    <location>
        <begin position="143"/>
        <end position="166"/>
    </location>
</feature>
<dbReference type="GeneID" id="54573440"/>
<dbReference type="RefSeq" id="XP_033677373.1">
    <property type="nucleotide sequence ID" value="XM_033820110.1"/>
</dbReference>
<evidence type="ECO:0000313" key="2">
    <source>
        <dbReference type="EMBL" id="KAF2242369.1"/>
    </source>
</evidence>
<dbReference type="EMBL" id="ML987208">
    <property type="protein sequence ID" value="KAF2242369.1"/>
    <property type="molecule type" value="Genomic_DNA"/>
</dbReference>
<name>A0A6A6HWS4_9PLEO</name>
<accession>A0A6A6HWS4</accession>
<reference evidence="2" key="1">
    <citation type="journal article" date="2020" name="Stud. Mycol.">
        <title>101 Dothideomycetes genomes: a test case for predicting lifestyles and emergence of pathogens.</title>
        <authorList>
            <person name="Haridas S."/>
            <person name="Albert R."/>
            <person name="Binder M."/>
            <person name="Bloem J."/>
            <person name="Labutti K."/>
            <person name="Salamov A."/>
            <person name="Andreopoulos B."/>
            <person name="Baker S."/>
            <person name="Barry K."/>
            <person name="Bills G."/>
            <person name="Bluhm B."/>
            <person name="Cannon C."/>
            <person name="Castanera R."/>
            <person name="Culley D."/>
            <person name="Daum C."/>
            <person name="Ezra D."/>
            <person name="Gonzalez J."/>
            <person name="Henrissat B."/>
            <person name="Kuo A."/>
            <person name="Liang C."/>
            <person name="Lipzen A."/>
            <person name="Lutzoni F."/>
            <person name="Magnuson J."/>
            <person name="Mondo S."/>
            <person name="Nolan M."/>
            <person name="Ohm R."/>
            <person name="Pangilinan J."/>
            <person name="Park H.-J."/>
            <person name="Ramirez L."/>
            <person name="Alfaro M."/>
            <person name="Sun H."/>
            <person name="Tritt A."/>
            <person name="Yoshinaga Y."/>
            <person name="Zwiers L.-H."/>
            <person name="Turgeon B."/>
            <person name="Goodwin S."/>
            <person name="Spatafora J."/>
            <person name="Crous P."/>
            <person name="Grigoriev I."/>
        </authorList>
    </citation>
    <scope>NUCLEOTIDE SEQUENCE</scope>
    <source>
        <strain evidence="2">CBS 122368</strain>
    </source>
</reference>
<protein>
    <submittedName>
        <fullName evidence="2">Uncharacterized protein</fullName>
    </submittedName>
</protein>
<dbReference type="AlphaFoldDB" id="A0A6A6HWS4"/>
<dbReference type="Proteomes" id="UP000800094">
    <property type="component" value="Unassembled WGS sequence"/>
</dbReference>
<proteinExistence type="predicted"/>
<evidence type="ECO:0000256" key="1">
    <source>
        <dbReference type="SAM" id="MobiDB-lite"/>
    </source>
</evidence>